<comment type="caution">
    <text evidence="2">The sequence shown here is derived from an EMBL/GenBank/DDBJ whole genome shotgun (WGS) entry which is preliminary data.</text>
</comment>
<reference evidence="2 3" key="1">
    <citation type="submission" date="2020-07" db="EMBL/GenBank/DDBJ databases">
        <title>Comparative genomics of pyrophilous fungi reveals a link between fire events and developmental genes.</title>
        <authorList>
            <consortium name="DOE Joint Genome Institute"/>
            <person name="Steindorff A.S."/>
            <person name="Carver A."/>
            <person name="Calhoun S."/>
            <person name="Stillman K."/>
            <person name="Liu H."/>
            <person name="Lipzen A."/>
            <person name="Pangilinan J."/>
            <person name="Labutti K."/>
            <person name="Bruns T.D."/>
            <person name="Grigoriev I.V."/>
        </authorList>
    </citation>
    <scope>NUCLEOTIDE SEQUENCE [LARGE SCALE GENOMIC DNA]</scope>
    <source>
        <strain evidence="2 3">CBS 144469</strain>
    </source>
</reference>
<feature type="region of interest" description="Disordered" evidence="1">
    <location>
        <begin position="132"/>
        <end position="176"/>
    </location>
</feature>
<dbReference type="AlphaFoldDB" id="A0A8H6HN78"/>
<feature type="compositionally biased region" description="Basic and acidic residues" evidence="1">
    <location>
        <begin position="161"/>
        <end position="172"/>
    </location>
</feature>
<dbReference type="Proteomes" id="UP000521943">
    <property type="component" value="Unassembled WGS sequence"/>
</dbReference>
<evidence type="ECO:0000313" key="2">
    <source>
        <dbReference type="EMBL" id="KAF6750133.1"/>
    </source>
</evidence>
<sequence>MALEPMDAREMFGKFMQCCIGHGSWGDSAIVSRIEDSSNFDAGHRLVLSESCGDEDNGEWCAICRGPSEIDQRASAALAVGAPTHREGCQRHSEILSELKKDIEDFQRGVEQREEERQAFVRRQDEANEEIAVARKEGDRASSAGKGTREEGMGFDFPTAMEERRDPERVRPTVDNQCILFDHLGRVYEAGGSEDESEDQDSRNTDRVSSSRHRRSPTRKKQRPQSVCGDGDARYRPRRLESACSIHVHARRYIYREGVVGMRANRPRYSGSGVYGPEARRRISTALRSDGAGWEGEKVTKKSMARVAAANSVPRTASVASGRDAPVERTEGRAFNPPYQPRSIRPAGRTREGTNRSASTEARPSVKSTPPRLAL</sequence>
<evidence type="ECO:0000256" key="1">
    <source>
        <dbReference type="SAM" id="MobiDB-lite"/>
    </source>
</evidence>
<accession>A0A8H6HN78</accession>
<organism evidence="2 3">
    <name type="scientific">Ephemerocybe angulata</name>
    <dbReference type="NCBI Taxonomy" id="980116"/>
    <lineage>
        <taxon>Eukaryota</taxon>
        <taxon>Fungi</taxon>
        <taxon>Dikarya</taxon>
        <taxon>Basidiomycota</taxon>
        <taxon>Agaricomycotina</taxon>
        <taxon>Agaricomycetes</taxon>
        <taxon>Agaricomycetidae</taxon>
        <taxon>Agaricales</taxon>
        <taxon>Agaricineae</taxon>
        <taxon>Psathyrellaceae</taxon>
        <taxon>Ephemerocybe</taxon>
    </lineage>
</organism>
<keyword evidence="3" id="KW-1185">Reference proteome</keyword>
<dbReference type="OrthoDB" id="3060267at2759"/>
<feature type="region of interest" description="Disordered" evidence="1">
    <location>
        <begin position="307"/>
        <end position="375"/>
    </location>
</feature>
<name>A0A8H6HN78_9AGAR</name>
<feature type="compositionally biased region" description="Basic residues" evidence="1">
    <location>
        <begin position="210"/>
        <end position="223"/>
    </location>
</feature>
<protein>
    <submittedName>
        <fullName evidence="2">Uncharacterized protein</fullName>
    </submittedName>
</protein>
<gene>
    <name evidence="2" type="ORF">DFP72DRAFT_851825</name>
</gene>
<feature type="region of interest" description="Disordered" evidence="1">
    <location>
        <begin position="191"/>
        <end position="234"/>
    </location>
</feature>
<dbReference type="EMBL" id="JACGCI010000058">
    <property type="protein sequence ID" value="KAF6750133.1"/>
    <property type="molecule type" value="Genomic_DNA"/>
</dbReference>
<evidence type="ECO:0000313" key="3">
    <source>
        <dbReference type="Proteomes" id="UP000521943"/>
    </source>
</evidence>
<proteinExistence type="predicted"/>
<feature type="compositionally biased region" description="Polar residues" evidence="1">
    <location>
        <begin position="355"/>
        <end position="368"/>
    </location>
</feature>